<organism evidence="1 2">
    <name type="scientific">Diphasiastrum complanatum</name>
    <name type="common">Issler's clubmoss</name>
    <name type="synonym">Lycopodium complanatum</name>
    <dbReference type="NCBI Taxonomy" id="34168"/>
    <lineage>
        <taxon>Eukaryota</taxon>
        <taxon>Viridiplantae</taxon>
        <taxon>Streptophyta</taxon>
        <taxon>Embryophyta</taxon>
        <taxon>Tracheophyta</taxon>
        <taxon>Lycopodiopsida</taxon>
        <taxon>Lycopodiales</taxon>
        <taxon>Lycopodiaceae</taxon>
        <taxon>Lycopodioideae</taxon>
        <taxon>Diphasiastrum</taxon>
    </lineage>
</organism>
<protein>
    <submittedName>
        <fullName evidence="1">Uncharacterized protein</fullName>
    </submittedName>
</protein>
<dbReference type="Proteomes" id="UP001162992">
    <property type="component" value="Chromosome 5"/>
</dbReference>
<reference evidence="2" key="1">
    <citation type="journal article" date="2024" name="Proc. Natl. Acad. Sci. U.S.A.">
        <title>Extraordinary preservation of gene collinearity over three hundred million years revealed in homosporous lycophytes.</title>
        <authorList>
            <person name="Li C."/>
            <person name="Wickell D."/>
            <person name="Kuo L.Y."/>
            <person name="Chen X."/>
            <person name="Nie B."/>
            <person name="Liao X."/>
            <person name="Peng D."/>
            <person name="Ji J."/>
            <person name="Jenkins J."/>
            <person name="Williams M."/>
            <person name="Shu S."/>
            <person name="Plott C."/>
            <person name="Barry K."/>
            <person name="Rajasekar S."/>
            <person name="Grimwood J."/>
            <person name="Han X."/>
            <person name="Sun S."/>
            <person name="Hou Z."/>
            <person name="He W."/>
            <person name="Dai G."/>
            <person name="Sun C."/>
            <person name="Schmutz J."/>
            <person name="Leebens-Mack J.H."/>
            <person name="Li F.W."/>
            <person name="Wang L."/>
        </authorList>
    </citation>
    <scope>NUCLEOTIDE SEQUENCE [LARGE SCALE GENOMIC DNA]</scope>
    <source>
        <strain evidence="2">cv. PW_Plant_1</strain>
    </source>
</reference>
<evidence type="ECO:0000313" key="2">
    <source>
        <dbReference type="Proteomes" id="UP001162992"/>
    </source>
</evidence>
<keyword evidence="2" id="KW-1185">Reference proteome</keyword>
<sequence>MVDWWWGILGAAIPAALVRQLVVKAQQKRGQQQQQRQAPGDRKASDGADPFVCERVCTSKRMLKRVGAYSRDNEPDTCVTVCGASAVDACVDACSRTVCLIPHHVPNWNDICIRRCQNQCLKSHQNP</sequence>
<comment type="caution">
    <text evidence="1">The sequence shown here is derived from an EMBL/GenBank/DDBJ whole genome shotgun (WGS) entry which is preliminary data.</text>
</comment>
<evidence type="ECO:0000313" key="1">
    <source>
        <dbReference type="EMBL" id="KAJ7555928.1"/>
    </source>
</evidence>
<name>A0ACC2DNQ8_DIPCM</name>
<accession>A0ACC2DNQ8</accession>
<gene>
    <name evidence="1" type="ORF">O6H91_05G061200</name>
</gene>
<proteinExistence type="predicted"/>
<dbReference type="EMBL" id="CM055096">
    <property type="protein sequence ID" value="KAJ7555928.1"/>
    <property type="molecule type" value="Genomic_DNA"/>
</dbReference>